<dbReference type="Proteomes" id="UP000504635">
    <property type="component" value="Unplaced"/>
</dbReference>
<evidence type="ECO:0000256" key="6">
    <source>
        <dbReference type="ARBA" id="ARBA00022723"/>
    </source>
</evidence>
<evidence type="ECO:0000256" key="4">
    <source>
        <dbReference type="ARBA" id="ARBA00010617"/>
    </source>
</evidence>
<evidence type="ECO:0000256" key="3">
    <source>
        <dbReference type="ARBA" id="ARBA00004406"/>
    </source>
</evidence>
<dbReference type="FunFam" id="1.10.630.10:FF:000042">
    <property type="entry name" value="Cytochrome P450"/>
    <property type="match status" value="2"/>
</dbReference>
<dbReference type="CDD" id="cd11056">
    <property type="entry name" value="CYP6-like"/>
    <property type="match status" value="2"/>
</dbReference>
<protein>
    <submittedName>
        <fullName evidence="16">Uncharacterized protein LOC115888888</fullName>
    </submittedName>
</protein>
<dbReference type="PROSITE" id="PS00086">
    <property type="entry name" value="CYTOCHROME_P450"/>
    <property type="match status" value="3"/>
</dbReference>
<comment type="similarity">
    <text evidence="4">Belongs to the cytochrome P450 family.</text>
</comment>
<evidence type="ECO:0000256" key="11">
    <source>
        <dbReference type="ARBA" id="ARBA00023033"/>
    </source>
</evidence>
<feature type="transmembrane region" description="Helical" evidence="14">
    <location>
        <begin position="776"/>
        <end position="795"/>
    </location>
</feature>
<dbReference type="GO" id="GO:0005506">
    <property type="term" value="F:iron ion binding"/>
    <property type="evidence" value="ECO:0007669"/>
    <property type="project" value="InterPro"/>
</dbReference>
<dbReference type="Pfam" id="PF00067">
    <property type="entry name" value="p450"/>
    <property type="match status" value="3"/>
</dbReference>
<keyword evidence="9" id="KW-0560">Oxidoreductase</keyword>
<dbReference type="GO" id="GO:0020037">
    <property type="term" value="F:heme binding"/>
    <property type="evidence" value="ECO:0007669"/>
    <property type="project" value="InterPro"/>
</dbReference>
<evidence type="ECO:0000256" key="7">
    <source>
        <dbReference type="ARBA" id="ARBA00022824"/>
    </source>
</evidence>
<keyword evidence="6 13" id="KW-0479">Metal-binding</keyword>
<dbReference type="KEGG" id="soy:115888888"/>
<dbReference type="GO" id="GO:0005789">
    <property type="term" value="C:endoplasmic reticulum membrane"/>
    <property type="evidence" value="ECO:0007669"/>
    <property type="project" value="UniProtKB-SubCell"/>
</dbReference>
<keyword evidence="12 14" id="KW-0472">Membrane</keyword>
<dbReference type="Gene3D" id="1.10.630.10">
    <property type="entry name" value="Cytochrome P450"/>
    <property type="match status" value="3"/>
</dbReference>
<dbReference type="PRINTS" id="PR00385">
    <property type="entry name" value="P450"/>
</dbReference>
<sequence length="1278" mass="148268">MFWFTITFLGILITFLLWYYGKRPLSYWRKIGVKQGRPYFFLGDTGIMIFKKMSLCEYIEYIYKMFPEERYSGIYQFTKPTLLIRDPELIKTVAVKDFDHFVDHNTLVDVDADPLMGGHLVALSGQKWRDMRATVSPIFTSSKIKIMYELMAEAAKDFVKFFLEKKDDLIEVELKETFTRYTNDVIATTAFGIKVDSLKEPNNSFYKMGQNITDMTGILKTLKFCLFFFMPKVCKFFDLKFSDKKVTDYFVNVIEETIKAREEKGISRPDLINLFLELRNSTANDSNPAKHSDDYTQKHHKYITNMEITAQAFIFFFAGFDTVSIALCFGSYELAVNQEIQDKLREEIRQTWNETNGKITYDVLLKMKYLDMVVSEILRKWPPAISLDRRCTKPYTITPQNPGETAFQIRKGDMVWVPVQGIHRDPAYYPDPEKLDPERFSDENKEKILPYTYIPFGSGPRNCIGSRFALLEVKTLLVHLLYHFQIVPIEKSVIPVKLSTSVAHTAEGGFWFGLKKIQSSSEKKTILLISIKIDKFLIISVNKSCHINFNEVIIKSCLIFLVSSMIWLIGAAIVAALTWYLFVKPLHYWSDRGVKQTKPWIFLGDSWTTLFRRMSFSEFVEWIYNMYPNERYVGFYQFYTPTLMLRDPELIKQITVKDFDHFTDHRSFVDPDADPLWGGNLFSLKGQRWREMRATLSGSFTSSKMKTMFALMDEAADNFVQYFLDKKEDLIELEMKDTYTRYTNDVIATTAFGIKVDSLAEPKNTFYLMGKKMTNFTGIITTLKFFGFFVFPTIYKKLKIALLDRDASMFFKTIINETIKTREDNHIVRPDMINMLLEARKGIKHEENGAVETGFATVQESSDMGKFKQLKTLTNDDITSQALIFFFAGFDTISTAMCFGSYELAVNKDVQDRLREEIRTTYKENDGKITYDVLLKMKYLDMVVSEILRKWPPAVAVDRICTKPYTIQPKLPGERPLYIDVGTTVFLPIHGIHRDAEFHPEPEKFDPERFSDKNKDSIKLYTNIPFGSGPRICIASRFALLECKVLLFKILLNFELVPTDKTLIPLKLARKSLNHTAEGGFWFGLKRAMNRKWTPSEIMVYIKPYTITAQQHGDRSAHNNVTKIWIPIAELQKDSEKILRKWPVGASLDRICTKPYILQTGNSEQPTIELPKDSQIWIPVHGIHRDPDNYPDPEKFNPERFSDENKNDIKPYTYMPFGEGPRNCIGSRFALLETKVLLYKILSKFQIIPTKKTKIPLTLSKDFAVKAEGGFWFGLKRI</sequence>
<accession>A0A6J2YMW5</accession>
<keyword evidence="5 13" id="KW-0349">Heme</keyword>
<evidence type="ECO:0000256" key="8">
    <source>
        <dbReference type="ARBA" id="ARBA00022848"/>
    </source>
</evidence>
<comment type="subcellular location">
    <subcellularLocation>
        <location evidence="3">Endoplasmic reticulum membrane</location>
        <topology evidence="3">Peripheral membrane protein</topology>
    </subcellularLocation>
    <subcellularLocation>
        <location evidence="2">Microsome membrane</location>
        <topology evidence="2">Peripheral membrane protein</topology>
    </subcellularLocation>
</comment>
<dbReference type="InterPro" id="IPR036396">
    <property type="entry name" value="Cyt_P450_sf"/>
</dbReference>
<dbReference type="PANTHER" id="PTHR24292:SF54">
    <property type="entry name" value="CYP9F3-RELATED"/>
    <property type="match status" value="1"/>
</dbReference>
<dbReference type="InterPro" id="IPR002401">
    <property type="entry name" value="Cyt_P450_E_grp-I"/>
</dbReference>
<dbReference type="InterPro" id="IPR017972">
    <property type="entry name" value="Cyt_P450_CS"/>
</dbReference>
<keyword evidence="10 13" id="KW-0408">Iron</keyword>
<keyword evidence="15" id="KW-1185">Reference proteome</keyword>
<dbReference type="GO" id="GO:0004497">
    <property type="term" value="F:monooxygenase activity"/>
    <property type="evidence" value="ECO:0007669"/>
    <property type="project" value="UniProtKB-KW"/>
</dbReference>
<evidence type="ECO:0000313" key="16">
    <source>
        <dbReference type="RefSeq" id="XP_030764616.1"/>
    </source>
</evidence>
<proteinExistence type="inferred from homology"/>
<evidence type="ECO:0000256" key="9">
    <source>
        <dbReference type="ARBA" id="ARBA00023002"/>
    </source>
</evidence>
<dbReference type="OrthoDB" id="2789670at2759"/>
<evidence type="ECO:0000256" key="13">
    <source>
        <dbReference type="PIRSR" id="PIRSR602401-1"/>
    </source>
</evidence>
<keyword evidence="8" id="KW-0492">Microsome</keyword>
<keyword evidence="14" id="KW-0812">Transmembrane</keyword>
<evidence type="ECO:0000256" key="12">
    <source>
        <dbReference type="ARBA" id="ARBA00023136"/>
    </source>
</evidence>
<dbReference type="InterPro" id="IPR050476">
    <property type="entry name" value="Insect_CytP450_Detox"/>
</dbReference>
<dbReference type="InterPro" id="IPR001128">
    <property type="entry name" value="Cyt_P450"/>
</dbReference>
<evidence type="ECO:0000313" key="15">
    <source>
        <dbReference type="Proteomes" id="UP000504635"/>
    </source>
</evidence>
<name>A0A6J2YMW5_SITOR</name>
<reference evidence="16" key="1">
    <citation type="submission" date="2025-08" db="UniProtKB">
        <authorList>
            <consortium name="RefSeq"/>
        </authorList>
    </citation>
    <scope>IDENTIFICATION</scope>
    <source>
        <tissue evidence="16">Gonads</tissue>
    </source>
</reference>
<gene>
    <name evidence="16" type="primary">LOC115888888</name>
</gene>
<keyword evidence="14" id="KW-1133">Transmembrane helix</keyword>
<dbReference type="GeneID" id="115888888"/>
<feature type="binding site" description="axial binding residue" evidence="13">
    <location>
        <position position="463"/>
    </location>
    <ligand>
        <name>heme</name>
        <dbReference type="ChEBI" id="CHEBI:30413"/>
    </ligand>
    <ligandPart>
        <name>Fe</name>
        <dbReference type="ChEBI" id="CHEBI:18248"/>
    </ligandPart>
</feature>
<dbReference type="PANTHER" id="PTHR24292">
    <property type="entry name" value="CYTOCHROME P450"/>
    <property type="match status" value="1"/>
</dbReference>
<evidence type="ECO:0000256" key="5">
    <source>
        <dbReference type="ARBA" id="ARBA00022617"/>
    </source>
</evidence>
<organism evidence="15 16">
    <name type="scientific">Sitophilus oryzae</name>
    <name type="common">Rice weevil</name>
    <name type="synonym">Curculio oryzae</name>
    <dbReference type="NCBI Taxonomy" id="7048"/>
    <lineage>
        <taxon>Eukaryota</taxon>
        <taxon>Metazoa</taxon>
        <taxon>Ecdysozoa</taxon>
        <taxon>Arthropoda</taxon>
        <taxon>Hexapoda</taxon>
        <taxon>Insecta</taxon>
        <taxon>Pterygota</taxon>
        <taxon>Neoptera</taxon>
        <taxon>Endopterygota</taxon>
        <taxon>Coleoptera</taxon>
        <taxon>Polyphaga</taxon>
        <taxon>Cucujiformia</taxon>
        <taxon>Curculionidae</taxon>
        <taxon>Dryophthorinae</taxon>
        <taxon>Sitophilus</taxon>
    </lineage>
</organism>
<dbReference type="GO" id="GO:0016705">
    <property type="term" value="F:oxidoreductase activity, acting on paired donors, with incorporation or reduction of molecular oxygen"/>
    <property type="evidence" value="ECO:0007669"/>
    <property type="project" value="InterPro"/>
</dbReference>
<feature type="transmembrane region" description="Helical" evidence="14">
    <location>
        <begin position="558"/>
        <end position="582"/>
    </location>
</feature>
<keyword evidence="11" id="KW-0503">Monooxygenase</keyword>
<feature type="transmembrane region" description="Helical" evidence="14">
    <location>
        <begin position="6"/>
        <end position="21"/>
    </location>
</feature>
<dbReference type="AlphaFoldDB" id="A0A6J2YMW5"/>
<dbReference type="SUPFAM" id="SSF48264">
    <property type="entry name" value="Cytochrome P450"/>
    <property type="match status" value="3"/>
</dbReference>
<dbReference type="InParanoid" id="A0A6J2YMW5"/>
<evidence type="ECO:0000256" key="10">
    <source>
        <dbReference type="ARBA" id="ARBA00023004"/>
    </source>
</evidence>
<comment type="cofactor">
    <cofactor evidence="1 13">
        <name>heme</name>
        <dbReference type="ChEBI" id="CHEBI:30413"/>
    </cofactor>
</comment>
<evidence type="ECO:0000256" key="2">
    <source>
        <dbReference type="ARBA" id="ARBA00004174"/>
    </source>
</evidence>
<dbReference type="RefSeq" id="XP_030764616.1">
    <property type="nucleotide sequence ID" value="XM_030908756.1"/>
</dbReference>
<evidence type="ECO:0000256" key="14">
    <source>
        <dbReference type="SAM" id="Phobius"/>
    </source>
</evidence>
<evidence type="ECO:0000256" key="1">
    <source>
        <dbReference type="ARBA" id="ARBA00001971"/>
    </source>
</evidence>
<keyword evidence="7" id="KW-0256">Endoplasmic reticulum</keyword>
<dbReference type="PRINTS" id="PR00463">
    <property type="entry name" value="EP450I"/>
</dbReference>